<keyword evidence="4" id="KW-0805">Transcription regulation</keyword>
<accession>A0ABU0CR68</accession>
<reference evidence="8 9" key="1">
    <citation type="submission" date="2023-07" db="EMBL/GenBank/DDBJ databases">
        <title>Genomic Encyclopedia of Type Strains, Phase IV (KMG-IV): sequencing the most valuable type-strain genomes for metagenomic binning, comparative biology and taxonomic classification.</title>
        <authorList>
            <person name="Goeker M."/>
        </authorList>
    </citation>
    <scope>NUCLEOTIDE SEQUENCE [LARGE SCALE GENOMIC DNA]</scope>
    <source>
        <strain evidence="8 9">DSM 17740</strain>
    </source>
</reference>
<dbReference type="InterPro" id="IPR006059">
    <property type="entry name" value="SBP"/>
</dbReference>
<dbReference type="Gene3D" id="3.40.190.10">
    <property type="entry name" value="Periplasmic binding protein-like II"/>
    <property type="match status" value="1"/>
</dbReference>
<keyword evidence="3" id="KW-0732">Signal</keyword>
<dbReference type="PROSITE" id="PS50949">
    <property type="entry name" value="HTH_GNTR"/>
    <property type="match status" value="1"/>
</dbReference>
<dbReference type="SMART" id="SM00345">
    <property type="entry name" value="HTH_GNTR"/>
    <property type="match status" value="1"/>
</dbReference>
<dbReference type="Pfam" id="PF01547">
    <property type="entry name" value="SBP_bac_1"/>
    <property type="match status" value="1"/>
</dbReference>
<dbReference type="InterPro" id="IPR036388">
    <property type="entry name" value="WH-like_DNA-bd_sf"/>
</dbReference>
<dbReference type="SUPFAM" id="SSF46785">
    <property type="entry name" value="Winged helix' DNA-binding domain"/>
    <property type="match status" value="1"/>
</dbReference>
<evidence type="ECO:0000313" key="9">
    <source>
        <dbReference type="Proteomes" id="UP001232445"/>
    </source>
</evidence>
<evidence type="ECO:0000313" key="8">
    <source>
        <dbReference type="EMBL" id="MDQ0338568.1"/>
    </source>
</evidence>
<evidence type="ECO:0000256" key="4">
    <source>
        <dbReference type="ARBA" id="ARBA00023015"/>
    </source>
</evidence>
<dbReference type="CDD" id="cd13585">
    <property type="entry name" value="PBP2_TMBP_like"/>
    <property type="match status" value="1"/>
</dbReference>
<comment type="caution">
    <text evidence="8">The sequence shown here is derived from an EMBL/GenBank/DDBJ whole genome shotgun (WGS) entry which is preliminary data.</text>
</comment>
<evidence type="ECO:0000256" key="5">
    <source>
        <dbReference type="ARBA" id="ARBA00023125"/>
    </source>
</evidence>
<organism evidence="8 9">
    <name type="scientific">Caldalkalibacillus uzonensis</name>
    <dbReference type="NCBI Taxonomy" id="353224"/>
    <lineage>
        <taxon>Bacteria</taxon>
        <taxon>Bacillati</taxon>
        <taxon>Bacillota</taxon>
        <taxon>Bacilli</taxon>
        <taxon>Bacillales</taxon>
        <taxon>Bacillaceae</taxon>
        <taxon>Caldalkalibacillus</taxon>
    </lineage>
</organism>
<evidence type="ECO:0000256" key="6">
    <source>
        <dbReference type="ARBA" id="ARBA00023163"/>
    </source>
</evidence>
<keyword evidence="8" id="KW-0762">Sugar transport</keyword>
<dbReference type="CDD" id="cd07377">
    <property type="entry name" value="WHTH_GntR"/>
    <property type="match status" value="1"/>
</dbReference>
<protein>
    <submittedName>
        <fullName evidence="8">Multiple sugar transport system substrate-binding protein</fullName>
    </submittedName>
</protein>
<keyword evidence="5" id="KW-0238">DNA-binding</keyword>
<dbReference type="Pfam" id="PF00392">
    <property type="entry name" value="GntR"/>
    <property type="match status" value="1"/>
</dbReference>
<evidence type="ECO:0000259" key="7">
    <source>
        <dbReference type="PROSITE" id="PS50949"/>
    </source>
</evidence>
<dbReference type="RefSeq" id="WP_307337142.1">
    <property type="nucleotide sequence ID" value="NZ_JAUSUQ010000004.1"/>
</dbReference>
<dbReference type="SUPFAM" id="SSF53850">
    <property type="entry name" value="Periplasmic binding protein-like II"/>
    <property type="match status" value="1"/>
</dbReference>
<dbReference type="Gene3D" id="1.10.10.10">
    <property type="entry name" value="Winged helix-like DNA-binding domain superfamily/Winged helix DNA-binding domain"/>
    <property type="match status" value="1"/>
</dbReference>
<dbReference type="PANTHER" id="PTHR30061">
    <property type="entry name" value="MALTOSE-BINDING PERIPLASMIC PROTEIN"/>
    <property type="match status" value="1"/>
</dbReference>
<keyword evidence="2" id="KW-0813">Transport</keyword>
<evidence type="ECO:0000256" key="1">
    <source>
        <dbReference type="ARBA" id="ARBA00008520"/>
    </source>
</evidence>
<keyword evidence="9" id="KW-1185">Reference proteome</keyword>
<dbReference type="PANTHER" id="PTHR30061:SF50">
    <property type="entry name" value="MALTOSE_MALTODEXTRIN-BINDING PERIPLASMIC PROTEIN"/>
    <property type="match status" value="1"/>
</dbReference>
<sequence>MSRMSRSTFQARMNAFVEELRNEIITGKRAPGEFLPSELELSKQFRLSKNSVRKGLDILLAEGLITKKPRVGTIVSQPSVKQITTITFGYHPSVEKEAQLEQLISDFEAAYPNIRVQTVSSMPYYGNYHQTVAAYMENKLLDVVTVNYTNYRDLIDHNVIDLLEEVTAHEETYPFLNDTFTHNGKQYVQPLIFSPVILCYNKKHFREAGLMEPDSSWTWEKVIQASSILMKQHGNKRIGFYFHPLSLNRWPVFLLQSGHAFETDDKGRIKICNTPVVKSIEVYKELLQSQIIKANYLSETDADAEKLFAMEKVSMIMTTYFSLNHLQDVSFDYDIAPLPYLYEPSTLLLVIGLGINKYSAHKEAAKTFVNYMISRQTQLKIKQNTLSIPANKIAAESTQSNVYRPFRYYLFREIFPTFRKYTDLNVGTKDLEIIRSELQLYLAGMEDINDICQKLEDLFRSPSVSLIKVKS</sequence>
<dbReference type="PRINTS" id="PR00035">
    <property type="entry name" value="HTHGNTR"/>
</dbReference>
<proteinExistence type="inferred from homology"/>
<comment type="similarity">
    <text evidence="1">Belongs to the bacterial solute-binding protein 1 family.</text>
</comment>
<gene>
    <name evidence="8" type="ORF">J2S00_001354</name>
</gene>
<evidence type="ECO:0000256" key="3">
    <source>
        <dbReference type="ARBA" id="ARBA00022729"/>
    </source>
</evidence>
<feature type="domain" description="HTH gntR-type" evidence="7">
    <location>
        <begin position="10"/>
        <end position="78"/>
    </location>
</feature>
<keyword evidence="6" id="KW-0804">Transcription</keyword>
<evidence type="ECO:0000256" key="2">
    <source>
        <dbReference type="ARBA" id="ARBA00022448"/>
    </source>
</evidence>
<name>A0ABU0CR68_9BACI</name>
<dbReference type="InterPro" id="IPR036390">
    <property type="entry name" value="WH_DNA-bd_sf"/>
</dbReference>
<dbReference type="Proteomes" id="UP001232445">
    <property type="component" value="Unassembled WGS sequence"/>
</dbReference>
<dbReference type="InterPro" id="IPR000524">
    <property type="entry name" value="Tscrpt_reg_HTH_GntR"/>
</dbReference>
<dbReference type="EMBL" id="JAUSUQ010000004">
    <property type="protein sequence ID" value="MDQ0338568.1"/>
    <property type="molecule type" value="Genomic_DNA"/>
</dbReference>